<dbReference type="AlphaFoldDB" id="A0A6J6BZL6"/>
<keyword evidence="1" id="KW-0812">Transmembrane</keyword>
<accession>A0A6J6BZL6</accession>
<reference evidence="2" key="1">
    <citation type="submission" date="2020-05" db="EMBL/GenBank/DDBJ databases">
        <authorList>
            <person name="Chiriac C."/>
            <person name="Salcher M."/>
            <person name="Ghai R."/>
            <person name="Kavagutti S V."/>
        </authorList>
    </citation>
    <scope>NUCLEOTIDE SEQUENCE</scope>
</reference>
<organism evidence="2">
    <name type="scientific">freshwater metagenome</name>
    <dbReference type="NCBI Taxonomy" id="449393"/>
    <lineage>
        <taxon>unclassified sequences</taxon>
        <taxon>metagenomes</taxon>
        <taxon>ecological metagenomes</taxon>
    </lineage>
</organism>
<keyword evidence="1" id="KW-0472">Membrane</keyword>
<proteinExistence type="predicted"/>
<evidence type="ECO:0000313" key="2">
    <source>
        <dbReference type="EMBL" id="CAB4544187.1"/>
    </source>
</evidence>
<gene>
    <name evidence="2" type="ORF">UFOPK1421_00839</name>
</gene>
<name>A0A6J6BZL6_9ZZZZ</name>
<feature type="transmembrane region" description="Helical" evidence="1">
    <location>
        <begin position="41"/>
        <end position="61"/>
    </location>
</feature>
<sequence length="72" mass="8146">MSNGRLRAEGWVPTVTNEQAFVEGTNAKWWTMLTPKRKQEISLGVMSVAAVVIVVTVLLSLRKFRRQRSEVS</sequence>
<protein>
    <submittedName>
        <fullName evidence="2">Unannotated protein</fullName>
    </submittedName>
</protein>
<dbReference type="EMBL" id="CAEZSL010000079">
    <property type="protein sequence ID" value="CAB4544187.1"/>
    <property type="molecule type" value="Genomic_DNA"/>
</dbReference>
<keyword evidence="1" id="KW-1133">Transmembrane helix</keyword>
<evidence type="ECO:0000256" key="1">
    <source>
        <dbReference type="SAM" id="Phobius"/>
    </source>
</evidence>